<sequence>MAEAAKNKQDDVTRRRPTHAHSGDNKTVRKRIEALFSYRNDSLLMLSYPITNKQYETKY</sequence>
<comment type="caution">
    <text evidence="2">The sequence shown here is derived from an EMBL/GenBank/DDBJ whole genome shotgun (WGS) entry which is preliminary data.</text>
</comment>
<feature type="region of interest" description="Disordered" evidence="1">
    <location>
        <begin position="1"/>
        <end position="29"/>
    </location>
</feature>
<gene>
    <name evidence="2" type="ORF">CW354_05855</name>
</gene>
<accession>A0A2S7K5T5</accession>
<protein>
    <submittedName>
        <fullName evidence="2">Uncharacterized protein</fullName>
    </submittedName>
</protein>
<name>A0A2S7K5T5_9PROT</name>
<dbReference type="AlphaFoldDB" id="A0A2S7K5T5"/>
<evidence type="ECO:0000313" key="2">
    <source>
        <dbReference type="EMBL" id="PQA87875.1"/>
    </source>
</evidence>
<evidence type="ECO:0000256" key="1">
    <source>
        <dbReference type="SAM" id="MobiDB-lite"/>
    </source>
</evidence>
<dbReference type="Proteomes" id="UP000239504">
    <property type="component" value="Unassembled WGS sequence"/>
</dbReference>
<dbReference type="EMBL" id="PJCH01000005">
    <property type="protein sequence ID" value="PQA87875.1"/>
    <property type="molecule type" value="Genomic_DNA"/>
</dbReference>
<reference evidence="2 3" key="1">
    <citation type="submission" date="2017-12" db="EMBL/GenBank/DDBJ databases">
        <authorList>
            <person name="Hurst M.R.H."/>
        </authorList>
    </citation>
    <scope>NUCLEOTIDE SEQUENCE [LARGE SCALE GENOMIC DNA]</scope>
    <source>
        <strain evidence="2 3">SY-3-19</strain>
    </source>
</reference>
<evidence type="ECO:0000313" key="3">
    <source>
        <dbReference type="Proteomes" id="UP000239504"/>
    </source>
</evidence>
<feature type="compositionally biased region" description="Basic and acidic residues" evidence="1">
    <location>
        <begin position="1"/>
        <end position="14"/>
    </location>
</feature>
<keyword evidence="3" id="KW-1185">Reference proteome</keyword>
<organism evidence="2 3">
    <name type="scientific">Hyphococcus luteus</name>
    <dbReference type="NCBI Taxonomy" id="2058213"/>
    <lineage>
        <taxon>Bacteria</taxon>
        <taxon>Pseudomonadati</taxon>
        <taxon>Pseudomonadota</taxon>
        <taxon>Alphaproteobacteria</taxon>
        <taxon>Parvularculales</taxon>
        <taxon>Parvularculaceae</taxon>
        <taxon>Hyphococcus</taxon>
    </lineage>
</organism>
<proteinExistence type="predicted"/>